<dbReference type="InterPro" id="IPR055198">
    <property type="entry name" value="NSD_PHD"/>
</dbReference>
<feature type="compositionally biased region" description="Gly residues" evidence="14">
    <location>
        <begin position="464"/>
        <end position="474"/>
    </location>
</feature>
<dbReference type="InterPro" id="IPR019787">
    <property type="entry name" value="Znf_PHD-finger"/>
</dbReference>
<dbReference type="InterPro" id="IPR050777">
    <property type="entry name" value="SET2_Histone-Lys_MeTrsfase"/>
</dbReference>
<evidence type="ECO:0000259" key="16">
    <source>
        <dbReference type="PROSITE" id="PS50280"/>
    </source>
</evidence>
<dbReference type="Pfam" id="PF17907">
    <property type="entry name" value="AWS"/>
    <property type="match status" value="1"/>
</dbReference>
<keyword evidence="6" id="KW-0949">S-adenosyl-L-methionine</keyword>
<evidence type="ECO:0000256" key="5">
    <source>
        <dbReference type="ARBA" id="ARBA00022679"/>
    </source>
</evidence>
<protein>
    <submittedName>
        <fullName evidence="19">Set domain protein</fullName>
    </submittedName>
</protein>
<dbReference type="CDD" id="cd20104">
    <property type="entry name" value="MBT_PHF20L1-like"/>
    <property type="match status" value="2"/>
</dbReference>
<evidence type="ECO:0000256" key="12">
    <source>
        <dbReference type="ARBA" id="ARBA00023242"/>
    </source>
</evidence>
<dbReference type="Pfam" id="PF23004">
    <property type="entry name" value="PHDvar_NSD"/>
    <property type="match status" value="1"/>
</dbReference>
<feature type="region of interest" description="Disordered" evidence="14">
    <location>
        <begin position="435"/>
        <end position="478"/>
    </location>
</feature>
<dbReference type="Pfam" id="PF23011">
    <property type="entry name" value="PHD-1st_NSD"/>
    <property type="match status" value="1"/>
</dbReference>
<keyword evidence="5" id="KW-0808">Transferase</keyword>
<dbReference type="Pfam" id="PF00856">
    <property type="entry name" value="SET"/>
    <property type="match status" value="1"/>
</dbReference>
<feature type="domain" description="PHD-type" evidence="15">
    <location>
        <begin position="167"/>
        <end position="218"/>
    </location>
</feature>
<dbReference type="SMART" id="SM00317">
    <property type="entry name" value="SET"/>
    <property type="match status" value="1"/>
</dbReference>
<feature type="domain" description="SET" evidence="16">
    <location>
        <begin position="704"/>
        <end position="819"/>
    </location>
</feature>
<dbReference type="EMBL" id="JWZX01002489">
    <property type="protein sequence ID" value="KOO28941.1"/>
    <property type="molecule type" value="Genomic_DNA"/>
</dbReference>
<evidence type="ECO:0000256" key="13">
    <source>
        <dbReference type="PROSITE-ProRule" id="PRU00146"/>
    </source>
</evidence>
<evidence type="ECO:0000313" key="19">
    <source>
        <dbReference type="EMBL" id="KOO28941.1"/>
    </source>
</evidence>
<dbReference type="SUPFAM" id="SSF63748">
    <property type="entry name" value="Tudor/PWWP/MBT"/>
    <property type="match status" value="2"/>
</dbReference>
<keyword evidence="7" id="KW-0479">Metal-binding</keyword>
<dbReference type="SMART" id="SM00570">
    <property type="entry name" value="AWS"/>
    <property type="match status" value="1"/>
</dbReference>
<dbReference type="Gene3D" id="2.30.30.140">
    <property type="match status" value="2"/>
</dbReference>
<keyword evidence="20" id="KW-1185">Reference proteome</keyword>
<dbReference type="SMART" id="SM00249">
    <property type="entry name" value="PHD"/>
    <property type="match status" value="3"/>
</dbReference>
<dbReference type="InterPro" id="IPR011011">
    <property type="entry name" value="Znf_FYVE_PHD"/>
</dbReference>
<keyword evidence="12" id="KW-0539">Nucleus</keyword>
<evidence type="ECO:0000256" key="8">
    <source>
        <dbReference type="ARBA" id="ARBA00022737"/>
    </source>
</evidence>
<evidence type="ECO:0000313" key="20">
    <source>
        <dbReference type="Proteomes" id="UP000037460"/>
    </source>
</evidence>
<evidence type="ECO:0000256" key="14">
    <source>
        <dbReference type="SAM" id="MobiDB-lite"/>
    </source>
</evidence>
<keyword evidence="3" id="KW-0158">Chromosome</keyword>
<evidence type="ECO:0000259" key="17">
    <source>
        <dbReference type="PROSITE" id="PS50868"/>
    </source>
</evidence>
<feature type="domain" description="Post-SET" evidence="17">
    <location>
        <begin position="828"/>
        <end position="844"/>
    </location>
</feature>
<evidence type="ECO:0000256" key="2">
    <source>
        <dbReference type="ARBA" id="ARBA00004286"/>
    </source>
</evidence>
<gene>
    <name evidence="19" type="ORF">Ctob_006060</name>
</gene>
<evidence type="ECO:0000259" key="18">
    <source>
        <dbReference type="PROSITE" id="PS51215"/>
    </source>
</evidence>
<dbReference type="InterPro" id="IPR055197">
    <property type="entry name" value="PHDvar_NSD"/>
</dbReference>
<comment type="caution">
    <text evidence="19">The sequence shown here is derived from an EMBL/GenBank/DDBJ whole genome shotgun (WGS) entry which is preliminary data.</text>
</comment>
<dbReference type="InterPro" id="IPR006560">
    <property type="entry name" value="AWS_dom"/>
</dbReference>
<dbReference type="Pfam" id="PF22908">
    <property type="entry name" value="PHD_NSD"/>
    <property type="match status" value="1"/>
</dbReference>
<reference evidence="20" key="1">
    <citation type="journal article" date="2015" name="PLoS Genet.">
        <title>Genome Sequence and Transcriptome Analyses of Chrysochromulina tobin: Metabolic Tools for Enhanced Algal Fitness in the Prominent Order Prymnesiales (Haptophyceae).</title>
        <authorList>
            <person name="Hovde B.T."/>
            <person name="Deodato C.R."/>
            <person name="Hunsperger H.M."/>
            <person name="Ryken S.A."/>
            <person name="Yost W."/>
            <person name="Jha R.K."/>
            <person name="Patterson J."/>
            <person name="Monnat R.J. Jr."/>
            <person name="Barlow S.B."/>
            <person name="Starkenburg S.R."/>
            <person name="Cattolico R.A."/>
        </authorList>
    </citation>
    <scope>NUCLEOTIDE SEQUENCE</scope>
    <source>
        <strain evidence="20">CCMP291</strain>
    </source>
</reference>
<organism evidence="19 20">
    <name type="scientific">Chrysochromulina tobinii</name>
    <dbReference type="NCBI Taxonomy" id="1460289"/>
    <lineage>
        <taxon>Eukaryota</taxon>
        <taxon>Haptista</taxon>
        <taxon>Haptophyta</taxon>
        <taxon>Prymnesiophyceae</taxon>
        <taxon>Prymnesiales</taxon>
        <taxon>Chrysochromulinaceae</taxon>
        <taxon>Chrysochromulina</taxon>
    </lineage>
</organism>
<dbReference type="Gene3D" id="3.30.40.10">
    <property type="entry name" value="Zinc/RING finger domain, C3HC4 (zinc finger)"/>
    <property type="match status" value="1"/>
</dbReference>
<feature type="compositionally biased region" description="Low complexity" evidence="14">
    <location>
        <begin position="12"/>
        <end position="21"/>
    </location>
</feature>
<evidence type="ECO:0000256" key="3">
    <source>
        <dbReference type="ARBA" id="ARBA00022454"/>
    </source>
</evidence>
<evidence type="ECO:0000256" key="11">
    <source>
        <dbReference type="ARBA" id="ARBA00022853"/>
    </source>
</evidence>
<dbReference type="SMART" id="SM00508">
    <property type="entry name" value="PostSET"/>
    <property type="match status" value="1"/>
</dbReference>
<dbReference type="InterPro" id="IPR046341">
    <property type="entry name" value="SET_dom_sf"/>
</dbReference>
<dbReference type="Gene3D" id="2.170.270.10">
    <property type="entry name" value="SET domain"/>
    <property type="match status" value="1"/>
</dbReference>
<dbReference type="InterPro" id="IPR059153">
    <property type="entry name" value="NSD_PHD-1st"/>
</dbReference>
<dbReference type="SUPFAM" id="SSF82199">
    <property type="entry name" value="SET domain"/>
    <property type="match status" value="1"/>
</dbReference>
<keyword evidence="11" id="KW-0156">Chromatin regulator</keyword>
<evidence type="ECO:0000256" key="6">
    <source>
        <dbReference type="ARBA" id="ARBA00022691"/>
    </source>
</evidence>
<keyword evidence="4" id="KW-0489">Methyltransferase</keyword>
<accession>A0A0M0JQT7</accession>
<dbReference type="GO" id="GO:0032259">
    <property type="term" value="P:methylation"/>
    <property type="evidence" value="ECO:0007669"/>
    <property type="project" value="UniProtKB-KW"/>
</dbReference>
<evidence type="ECO:0000256" key="10">
    <source>
        <dbReference type="ARBA" id="ARBA00022833"/>
    </source>
</evidence>
<dbReference type="InterPro" id="IPR001214">
    <property type="entry name" value="SET_dom"/>
</dbReference>
<dbReference type="AlphaFoldDB" id="A0A0M0JQT7"/>
<proteinExistence type="predicted"/>
<feature type="region of interest" description="Disordered" evidence="14">
    <location>
        <begin position="1"/>
        <end position="31"/>
    </location>
</feature>
<dbReference type="SUPFAM" id="SSF57903">
    <property type="entry name" value="FYVE/PHD zinc finger"/>
    <property type="match status" value="2"/>
</dbReference>
<dbReference type="GO" id="GO:0008270">
    <property type="term" value="F:zinc ion binding"/>
    <property type="evidence" value="ECO:0007669"/>
    <property type="project" value="UniProtKB-KW"/>
</dbReference>
<keyword evidence="8" id="KW-0677">Repeat</keyword>
<dbReference type="GO" id="GO:0005634">
    <property type="term" value="C:nucleus"/>
    <property type="evidence" value="ECO:0007669"/>
    <property type="project" value="UniProtKB-SubCell"/>
</dbReference>
<dbReference type="GO" id="GO:0042054">
    <property type="term" value="F:histone methyltransferase activity"/>
    <property type="evidence" value="ECO:0007669"/>
    <property type="project" value="InterPro"/>
</dbReference>
<dbReference type="Proteomes" id="UP000037460">
    <property type="component" value="Unassembled WGS sequence"/>
</dbReference>
<dbReference type="PROSITE" id="PS51215">
    <property type="entry name" value="AWS"/>
    <property type="match status" value="1"/>
</dbReference>
<dbReference type="InterPro" id="IPR001965">
    <property type="entry name" value="Znf_PHD"/>
</dbReference>
<feature type="compositionally biased region" description="Basic and acidic residues" evidence="14">
    <location>
        <begin position="22"/>
        <end position="31"/>
    </location>
</feature>
<keyword evidence="9 13" id="KW-0863">Zinc-finger</keyword>
<dbReference type="InterPro" id="IPR013083">
    <property type="entry name" value="Znf_RING/FYVE/PHD"/>
</dbReference>
<keyword evidence="10" id="KW-0862">Zinc</keyword>
<dbReference type="PROSITE" id="PS50280">
    <property type="entry name" value="SET"/>
    <property type="match status" value="1"/>
</dbReference>
<comment type="subcellular location">
    <subcellularLocation>
        <location evidence="2">Chromosome</location>
    </subcellularLocation>
    <subcellularLocation>
        <location evidence="1">Nucleus</location>
    </subcellularLocation>
</comment>
<dbReference type="PANTHER" id="PTHR22884">
    <property type="entry name" value="SET DOMAIN PROTEINS"/>
    <property type="match status" value="1"/>
</dbReference>
<dbReference type="PROSITE" id="PS50016">
    <property type="entry name" value="ZF_PHD_2"/>
    <property type="match status" value="1"/>
</dbReference>
<feature type="domain" description="AWS" evidence="18">
    <location>
        <begin position="652"/>
        <end position="699"/>
    </location>
</feature>
<sequence>MSKRPSSGGGTSAAKRPASASARDERVDRPTDLAVGSQVEALDVQELWFPACIKTVRQREVLVSFDGWDSQWDEWLPRDSPRLRRHRGWGTAAKPDDYQIDSTIEALDMEGKWYASRVLHVSETAVMVKYARWADKWNEWIDKDSGRLRPLGQDGVKVDGDRRETHEDLCGTCEDAGELVCCEGRCKRAFHVACIPAHNAPPADGSDVRWSCTDCKSRRFRCFLCKRWGTERVDVHRCGRKGCGKSYHPECLVASLMEFGDEVVLPPMPMRAAVSAANETAPCRPCSSAAMPTSPAARVGAGRGKLLEDGTPPYGGKAPACVEYTSESGEGSGTASEEVENQKDVGVADDDWLRTDHRWLGRRVRRFFDEEAVDGTITCWLPATSIDPALWHMEHDDGDAEDLDDREVRTALRAFLEDWAFPKRGLFAEPDLGDAGEGAGARRTAACQSTPKAKRAGATEAHGSPGGTSGGGDGDCNETSHAPVPIHWAGLTCARHSCTVCKKAESSGYGQAMMNCLRCPTSVHRACASAHSHMQLTSRTFLCERCTTIMPRGLNAPDPNMPTGALAGAKRGVLLLPLPSDDLCDALSLKDFASVKLGLQGVKADFGPPEDLLVSLRAREVVPTADFAPPPYETLRRSIYLHDQPREKLSADDVTVCSCTLASGGCDHRCANRAMQSECSNASCRLGPSCGNRPFANLGATSQRPLQLFKTDGKGWGVMSTRNIEQGELVVEYVGEVIDHDTWESRKAKLWRFDHMYFMTLNRTEIVDATERGNIARFINHSCDPNLQVEKWYVNRTPRLGLWAKRPILAGEEFSYNYSVKWHGDPDVAQRCYCGAYNCTGYLGLPPKR</sequence>
<evidence type="ECO:0000256" key="7">
    <source>
        <dbReference type="ARBA" id="ARBA00022723"/>
    </source>
</evidence>
<name>A0A0M0JQT7_9EUKA</name>
<dbReference type="PROSITE" id="PS50868">
    <property type="entry name" value="POST_SET"/>
    <property type="match status" value="1"/>
</dbReference>
<evidence type="ECO:0000256" key="9">
    <source>
        <dbReference type="ARBA" id="ARBA00022771"/>
    </source>
</evidence>
<evidence type="ECO:0000259" key="15">
    <source>
        <dbReference type="PROSITE" id="PS50016"/>
    </source>
</evidence>
<evidence type="ECO:0000256" key="4">
    <source>
        <dbReference type="ARBA" id="ARBA00022603"/>
    </source>
</evidence>
<evidence type="ECO:0000256" key="1">
    <source>
        <dbReference type="ARBA" id="ARBA00004123"/>
    </source>
</evidence>
<dbReference type="GO" id="GO:0005694">
    <property type="term" value="C:chromosome"/>
    <property type="evidence" value="ECO:0007669"/>
    <property type="project" value="UniProtKB-SubCell"/>
</dbReference>
<dbReference type="InterPro" id="IPR003616">
    <property type="entry name" value="Post-SET_dom"/>
</dbReference>
<dbReference type="OrthoDB" id="422362at2759"/>